<accession>A0AAE1EBK9</accession>
<name>A0AAE1EBK9_9GAST</name>
<proteinExistence type="predicted"/>
<dbReference type="Proteomes" id="UP001283361">
    <property type="component" value="Unassembled WGS sequence"/>
</dbReference>
<evidence type="ECO:0000313" key="2">
    <source>
        <dbReference type="Proteomes" id="UP001283361"/>
    </source>
</evidence>
<keyword evidence="2" id="KW-1185">Reference proteome</keyword>
<dbReference type="AlphaFoldDB" id="A0AAE1EBK9"/>
<sequence length="151" mass="17663">MTTIPIYGIYSLPMMRLPCHRVHSLMMCQKRPNLLMFQVRKTTVTKFEGVFITFPKPMAAVDLTKWPQEYTREGAVLKGMFVPSRNKLTMKELQLTFKYLGGYRRKKSVPMALLKELRKSFAEFDSAFSSVNNKTIIDKMRAWPNDNQLKF</sequence>
<dbReference type="EMBL" id="JAWDGP010000288">
    <property type="protein sequence ID" value="KAK3801629.1"/>
    <property type="molecule type" value="Genomic_DNA"/>
</dbReference>
<comment type="caution">
    <text evidence="1">The sequence shown here is derived from an EMBL/GenBank/DDBJ whole genome shotgun (WGS) entry which is preliminary data.</text>
</comment>
<protein>
    <submittedName>
        <fullName evidence="1">Uncharacterized protein</fullName>
    </submittedName>
</protein>
<reference evidence="1" key="1">
    <citation type="journal article" date="2023" name="G3 (Bethesda)">
        <title>A reference genome for the long-term kleptoplast-retaining sea slug Elysia crispata morphotype clarki.</title>
        <authorList>
            <person name="Eastman K.E."/>
            <person name="Pendleton A.L."/>
            <person name="Shaikh M.A."/>
            <person name="Suttiyut T."/>
            <person name="Ogas R."/>
            <person name="Tomko P."/>
            <person name="Gavelis G."/>
            <person name="Widhalm J.R."/>
            <person name="Wisecaver J.H."/>
        </authorList>
    </citation>
    <scope>NUCLEOTIDE SEQUENCE</scope>
    <source>
        <strain evidence="1">ECLA1</strain>
    </source>
</reference>
<organism evidence="1 2">
    <name type="scientific">Elysia crispata</name>
    <name type="common">lettuce slug</name>
    <dbReference type="NCBI Taxonomy" id="231223"/>
    <lineage>
        <taxon>Eukaryota</taxon>
        <taxon>Metazoa</taxon>
        <taxon>Spiralia</taxon>
        <taxon>Lophotrochozoa</taxon>
        <taxon>Mollusca</taxon>
        <taxon>Gastropoda</taxon>
        <taxon>Heterobranchia</taxon>
        <taxon>Euthyneura</taxon>
        <taxon>Panpulmonata</taxon>
        <taxon>Sacoglossa</taxon>
        <taxon>Placobranchoidea</taxon>
        <taxon>Plakobranchidae</taxon>
        <taxon>Elysia</taxon>
    </lineage>
</organism>
<gene>
    <name evidence="1" type="ORF">RRG08_062873</name>
</gene>
<evidence type="ECO:0000313" key="1">
    <source>
        <dbReference type="EMBL" id="KAK3801629.1"/>
    </source>
</evidence>